<dbReference type="AlphaFoldDB" id="A0A923SJ58"/>
<keyword evidence="2" id="KW-1185">Reference proteome</keyword>
<dbReference type="RefSeq" id="WP_187067499.1">
    <property type="nucleotide sequence ID" value="NZ_JACRVF010000003.1"/>
</dbReference>
<sequence length="126" mass="13883">MKQSVQIIFSALLILVLASCRGGEPKRMPDTLPDVHGYISSIKKTNGKSDGSKAIVLVKALDGIKTTYTEANISIDKNTLIETQNGEELKVEQLREGQEVEAWFEGEVMESMPVQGYIKALRVTTN</sequence>
<evidence type="ECO:0000313" key="2">
    <source>
        <dbReference type="Proteomes" id="UP000603640"/>
    </source>
</evidence>
<reference evidence="1" key="1">
    <citation type="submission" date="2020-08" db="EMBL/GenBank/DDBJ databases">
        <title>Pontibacter sp. SD6 16S ribosomal RNA gene Genome sequencing and assembly.</title>
        <authorList>
            <person name="Kang M."/>
        </authorList>
    </citation>
    <scope>NUCLEOTIDE SEQUENCE</scope>
    <source>
        <strain evidence="1">SD6</strain>
    </source>
</reference>
<dbReference type="EMBL" id="JACRVF010000003">
    <property type="protein sequence ID" value="MBC5993473.1"/>
    <property type="molecule type" value="Genomic_DNA"/>
</dbReference>
<protein>
    <submittedName>
        <fullName evidence="1">DUF3221 domain-containing protein</fullName>
    </submittedName>
</protein>
<dbReference type="Proteomes" id="UP000603640">
    <property type="component" value="Unassembled WGS sequence"/>
</dbReference>
<organism evidence="1 2">
    <name type="scientific">Pontibacter cellulosilyticus</name>
    <dbReference type="NCBI Taxonomy" id="1720253"/>
    <lineage>
        <taxon>Bacteria</taxon>
        <taxon>Pseudomonadati</taxon>
        <taxon>Bacteroidota</taxon>
        <taxon>Cytophagia</taxon>
        <taxon>Cytophagales</taxon>
        <taxon>Hymenobacteraceae</taxon>
        <taxon>Pontibacter</taxon>
    </lineage>
</organism>
<dbReference type="Pfam" id="PF11518">
    <property type="entry name" value="DUF3221"/>
    <property type="match status" value="1"/>
</dbReference>
<evidence type="ECO:0000313" key="1">
    <source>
        <dbReference type="EMBL" id="MBC5993473.1"/>
    </source>
</evidence>
<dbReference type="PROSITE" id="PS51257">
    <property type="entry name" value="PROKAR_LIPOPROTEIN"/>
    <property type="match status" value="1"/>
</dbReference>
<gene>
    <name evidence="1" type="ORF">H8S84_11560</name>
</gene>
<proteinExistence type="predicted"/>
<name>A0A923SJ58_9BACT</name>
<comment type="caution">
    <text evidence="1">The sequence shown here is derived from an EMBL/GenBank/DDBJ whole genome shotgun (WGS) entry which is preliminary data.</text>
</comment>
<dbReference type="InterPro" id="IPR021598">
    <property type="entry name" value="DUF3221"/>
</dbReference>
<accession>A0A923SJ58</accession>